<feature type="region of interest" description="Disordered" evidence="13">
    <location>
        <begin position="384"/>
        <end position="433"/>
    </location>
</feature>
<dbReference type="OMA" id="ANGRCKQ"/>
<dbReference type="RefSeq" id="XP_004340692.1">
    <property type="nucleotide sequence ID" value="XM_004340644.1"/>
</dbReference>
<evidence type="ECO:0000256" key="11">
    <source>
        <dbReference type="ARBA" id="ARBA00023242"/>
    </source>
</evidence>
<evidence type="ECO:0000256" key="8">
    <source>
        <dbReference type="ARBA" id="ARBA00023004"/>
    </source>
</evidence>
<keyword evidence="3" id="KW-0678">Repressor</keyword>
<proteinExistence type="inferred from homology"/>
<evidence type="ECO:0000259" key="14">
    <source>
        <dbReference type="PROSITE" id="PS51184"/>
    </source>
</evidence>
<evidence type="ECO:0000256" key="13">
    <source>
        <dbReference type="SAM" id="MobiDB-lite"/>
    </source>
</evidence>
<comment type="function">
    <text evidence="12">Oxygenase that can act as both a histone lysine demethylase and a ribosomal histidine hydroxylase.</text>
</comment>
<dbReference type="SUPFAM" id="SSF51197">
    <property type="entry name" value="Clavaminate synthase-like"/>
    <property type="match status" value="1"/>
</dbReference>
<evidence type="ECO:0000256" key="10">
    <source>
        <dbReference type="ARBA" id="ARBA00023163"/>
    </source>
</evidence>
<dbReference type="PANTHER" id="PTHR13096:SF8">
    <property type="entry name" value="RIBOSOMAL OXYGENASE 1"/>
    <property type="match status" value="1"/>
</dbReference>
<evidence type="ECO:0000256" key="4">
    <source>
        <dbReference type="ARBA" id="ARBA00022723"/>
    </source>
</evidence>
<dbReference type="InterPro" id="IPR039994">
    <property type="entry name" value="NO66-like"/>
</dbReference>
<dbReference type="InterPro" id="IPR049043">
    <property type="entry name" value="WHD_RIOX1"/>
</dbReference>
<dbReference type="Gene3D" id="2.60.120.650">
    <property type="entry name" value="Cupin"/>
    <property type="match status" value="1"/>
</dbReference>
<evidence type="ECO:0000256" key="6">
    <source>
        <dbReference type="ARBA" id="ARBA00022964"/>
    </source>
</evidence>
<comment type="similarity">
    <text evidence="2">Belongs to the ROX family. NO66 subfamily.</text>
</comment>
<dbReference type="Gene3D" id="1.10.10.1500">
    <property type="entry name" value="JmjC domain-containing ribosomal oxygenase (ROX), dimer domain"/>
    <property type="match status" value="1"/>
</dbReference>
<dbReference type="Pfam" id="PF08007">
    <property type="entry name" value="JmjC_2"/>
    <property type="match status" value="1"/>
</dbReference>
<keyword evidence="6 12" id="KW-0223">Dioxygenase</keyword>
<evidence type="ECO:0000256" key="12">
    <source>
        <dbReference type="RuleBase" id="RU366061"/>
    </source>
</evidence>
<gene>
    <name evidence="15" type="ORF">ACA1_392950</name>
</gene>
<evidence type="ECO:0000256" key="7">
    <source>
        <dbReference type="ARBA" id="ARBA00023002"/>
    </source>
</evidence>
<dbReference type="VEuPathDB" id="AmoebaDB:ACA1_392950"/>
<keyword evidence="9 12" id="KW-0805">Transcription regulation</keyword>
<dbReference type="EMBL" id="KB007948">
    <property type="protein sequence ID" value="ELR18649.1"/>
    <property type="molecule type" value="Genomic_DNA"/>
</dbReference>
<keyword evidence="5" id="KW-0156">Chromatin regulator</keyword>
<dbReference type="GO" id="GO:0005730">
    <property type="term" value="C:nucleolus"/>
    <property type="evidence" value="ECO:0007669"/>
    <property type="project" value="TreeGrafter"/>
</dbReference>
<evidence type="ECO:0000313" key="15">
    <source>
        <dbReference type="EMBL" id="ELR18649.1"/>
    </source>
</evidence>
<dbReference type="Gene3D" id="3.90.930.40">
    <property type="match status" value="1"/>
</dbReference>
<dbReference type="InterPro" id="IPR003347">
    <property type="entry name" value="JmjC_dom"/>
</dbReference>
<dbReference type="Pfam" id="PF21233">
    <property type="entry name" value="WHD_RIOX1"/>
    <property type="match status" value="1"/>
</dbReference>
<dbReference type="PANTHER" id="PTHR13096">
    <property type="entry name" value="MINA53 MYC INDUCED NUCLEAR ANTIGEN"/>
    <property type="match status" value="1"/>
</dbReference>
<protein>
    <recommendedName>
        <fullName evidence="12">Bifunctional lysine-specific demethylase and histidyl-hydroxylase</fullName>
        <ecNumber evidence="12">1.14.11.-</ecNumber>
    </recommendedName>
</protein>
<keyword evidence="4 12" id="KW-0479">Metal-binding</keyword>
<evidence type="ECO:0000256" key="1">
    <source>
        <dbReference type="ARBA" id="ARBA00004123"/>
    </source>
</evidence>
<dbReference type="STRING" id="1257118.L8GZJ3"/>
<evidence type="ECO:0000256" key="9">
    <source>
        <dbReference type="ARBA" id="ARBA00023015"/>
    </source>
</evidence>
<dbReference type="EC" id="1.14.11.-" evidence="12"/>
<dbReference type="AlphaFoldDB" id="L8GZJ3"/>
<feature type="domain" description="JmjC" evidence="14">
    <location>
        <begin position="96"/>
        <end position="233"/>
    </location>
</feature>
<feature type="compositionally biased region" description="Acidic residues" evidence="13">
    <location>
        <begin position="384"/>
        <end position="395"/>
    </location>
</feature>
<dbReference type="PROSITE" id="PS51184">
    <property type="entry name" value="JMJC"/>
    <property type="match status" value="1"/>
</dbReference>
<name>L8GZJ3_ACACF</name>
<feature type="region of interest" description="Disordered" evidence="13">
    <location>
        <begin position="248"/>
        <end position="272"/>
    </location>
</feature>
<keyword evidence="10 12" id="KW-0804">Transcription</keyword>
<feature type="compositionally biased region" description="Low complexity" evidence="13">
    <location>
        <begin position="262"/>
        <end position="272"/>
    </location>
</feature>
<evidence type="ECO:0000256" key="5">
    <source>
        <dbReference type="ARBA" id="ARBA00022853"/>
    </source>
</evidence>
<keyword evidence="8 12" id="KW-0408">Iron</keyword>
<dbReference type="Proteomes" id="UP000011083">
    <property type="component" value="Unassembled WGS sequence"/>
</dbReference>
<organism evidence="15 16">
    <name type="scientific">Acanthamoeba castellanii (strain ATCC 30010 / Neff)</name>
    <dbReference type="NCBI Taxonomy" id="1257118"/>
    <lineage>
        <taxon>Eukaryota</taxon>
        <taxon>Amoebozoa</taxon>
        <taxon>Discosea</taxon>
        <taxon>Longamoebia</taxon>
        <taxon>Centramoebida</taxon>
        <taxon>Acanthamoebidae</taxon>
        <taxon>Acanthamoeba</taxon>
    </lineage>
</organism>
<dbReference type="KEGG" id="acan:ACA1_392950"/>
<reference evidence="15 16" key="1">
    <citation type="journal article" date="2013" name="Genome Biol.">
        <title>Genome of Acanthamoeba castellanii highlights extensive lateral gene transfer and early evolution of tyrosine kinase signaling.</title>
        <authorList>
            <person name="Clarke M."/>
            <person name="Lohan A.J."/>
            <person name="Liu B."/>
            <person name="Lagkouvardos I."/>
            <person name="Roy S."/>
            <person name="Zafar N."/>
            <person name="Bertelli C."/>
            <person name="Schilde C."/>
            <person name="Kianianmomeni A."/>
            <person name="Burglin T.R."/>
            <person name="Frech C."/>
            <person name="Turcotte B."/>
            <person name="Kopec K.O."/>
            <person name="Synnott J.M."/>
            <person name="Choo C."/>
            <person name="Paponov I."/>
            <person name="Finkler A."/>
            <person name="Soon Heng Tan C."/>
            <person name="Hutchins A.P."/>
            <person name="Weinmeier T."/>
            <person name="Rattei T."/>
            <person name="Chu J.S."/>
            <person name="Gimenez G."/>
            <person name="Irimia M."/>
            <person name="Rigden D.J."/>
            <person name="Fitzpatrick D.A."/>
            <person name="Lorenzo-Morales J."/>
            <person name="Bateman A."/>
            <person name="Chiu C.H."/>
            <person name="Tang P."/>
            <person name="Hegemann P."/>
            <person name="Fromm H."/>
            <person name="Raoult D."/>
            <person name="Greub G."/>
            <person name="Miranda-Saavedra D."/>
            <person name="Chen N."/>
            <person name="Nash P."/>
            <person name="Ginger M.L."/>
            <person name="Horn M."/>
            <person name="Schaap P."/>
            <person name="Caler L."/>
            <person name="Loftus B."/>
        </authorList>
    </citation>
    <scope>NUCLEOTIDE SEQUENCE [LARGE SCALE GENOMIC DNA]</scope>
    <source>
        <strain evidence="15 16">Neff</strain>
    </source>
</reference>
<feature type="compositionally biased region" description="Acidic residues" evidence="13">
    <location>
        <begin position="411"/>
        <end position="433"/>
    </location>
</feature>
<dbReference type="GO" id="GO:0032453">
    <property type="term" value="F:histone H3K4 demethylase activity"/>
    <property type="evidence" value="ECO:0007669"/>
    <property type="project" value="TreeGrafter"/>
</dbReference>
<comment type="subcellular location">
    <subcellularLocation>
        <location evidence="1 12">Nucleus</location>
    </subcellularLocation>
</comment>
<feature type="region of interest" description="Disordered" evidence="13">
    <location>
        <begin position="325"/>
        <end position="348"/>
    </location>
</feature>
<keyword evidence="11 12" id="KW-0539">Nucleus</keyword>
<evidence type="ECO:0000256" key="3">
    <source>
        <dbReference type="ARBA" id="ARBA00022491"/>
    </source>
</evidence>
<keyword evidence="16" id="KW-1185">Reference proteome</keyword>
<dbReference type="GeneID" id="14919484"/>
<evidence type="ECO:0000313" key="16">
    <source>
        <dbReference type="Proteomes" id="UP000011083"/>
    </source>
</evidence>
<keyword evidence="7 12" id="KW-0560">Oxidoreductase</keyword>
<dbReference type="OrthoDB" id="425950at2759"/>
<dbReference type="GO" id="GO:0051864">
    <property type="term" value="F:histone H3K36 demethylase activity"/>
    <property type="evidence" value="ECO:0007669"/>
    <property type="project" value="TreeGrafter"/>
</dbReference>
<dbReference type="GO" id="GO:0005506">
    <property type="term" value="F:iron ion binding"/>
    <property type="evidence" value="ECO:0007669"/>
    <property type="project" value="UniProtKB-UniRule"/>
</dbReference>
<evidence type="ECO:0000256" key="2">
    <source>
        <dbReference type="ARBA" id="ARBA00010309"/>
    </source>
</evidence>
<accession>L8GZJ3</accession>
<comment type="cofactor">
    <cofactor evidence="12">
        <name>Fe(2+)</name>
        <dbReference type="ChEBI" id="CHEBI:29033"/>
    </cofactor>
    <text evidence="12">Binds 1 Fe(2+) ion per subunit.</text>
</comment>
<sequence length="511" mass="57320">MTIQRFFAEHWEKKPLLVKRKERKVGDGNRLTKDLFSFATFERLFSSNRPLFYTKNLNVCRYEDGEKKMLNPEGSPASLKEVRKFWREGSTFQFFQPQQHSEVLHRMIAGLEQYFGALVGANIYMTPPNAQGLAPHYDDVEVFILQLEGKKKWKLYSPPPSDELPREYSRDLDQDECGEPLMELELEEGDLLYFPRGTIHQACTGPSASTHVTISTYQRHTWGDFLAVALPLAIKEAIEEDVEFRRGLPGEASQGKGKGKKASSGSKGQAAKQQQFESKMVSLLHRLSGHLLLHKAADITSLDFVNHRLPPASLCYAAPQEEAQTKKATKKKQSKEPQVQEAQVLDDDSSIRLAEPNYIRLVVATAEDEEGPDAEQAGMLLDEEAGSEEDSEADEDQPKKANGRCKQKVDVEEEESEEGEGADDEDEEDEDEGSVLLYHSLRNPAELHMSGHRNEPSLLRFPLNHLPALKHLVASYPSFVPVASLPGLDPTQAMHLAIALGVEDLLQTSNK</sequence>